<protein>
    <recommendedName>
        <fullName evidence="3">Glycosyl transferase family 28 C-terminal domain-containing protein</fullName>
    </recommendedName>
</protein>
<evidence type="ECO:0008006" key="3">
    <source>
        <dbReference type="Google" id="ProtNLM"/>
    </source>
</evidence>
<proteinExistence type="predicted"/>
<dbReference type="Proteomes" id="UP000605099">
    <property type="component" value="Unassembled WGS sequence"/>
</dbReference>
<evidence type="ECO:0000313" key="2">
    <source>
        <dbReference type="Proteomes" id="UP000605099"/>
    </source>
</evidence>
<dbReference type="SUPFAM" id="SSF53756">
    <property type="entry name" value="UDP-Glycosyltransferase/glycogen phosphorylase"/>
    <property type="match status" value="1"/>
</dbReference>
<name>A0ABQ2K0I3_9SPHN</name>
<sequence length="386" mass="41828">MSLHDNRPIGIFVHHQGRGHAERCAHLANALIEYRPVTLFCARDDIFPDLAPAIDLVRIPSLFEPREREAPRLAAMPVPETLHCAPLGWHAISDAVAALTGWFASARPALFLCDVSAEIGQLCRIASVPHIAVLQHGDRNDPAHRASYDAAAALLAPYHPMLEQPDRPERLRAKTIYAPGLGIAPFDAGPDARTRIHAPDGRELVVVIAGGGGQGTPTAPLTLGARAEPDTHWIVIGSTFSEWHETPPGNLELRGWVDNPQDYIAAADRIVSSCGNTTVHQILQAREAKGASFPWIAIPEWRYFAEQERKAEALAAAGLCASRPVWPSDGAAWAQMWQQARAADAHEARNMIDSDAAAVTACRIDRLARELWEGAAPLTSQAELAA</sequence>
<keyword evidence="2" id="KW-1185">Reference proteome</keyword>
<organism evidence="1 2">
    <name type="scientific">Novosphingobium indicum</name>
    <dbReference type="NCBI Taxonomy" id="462949"/>
    <lineage>
        <taxon>Bacteria</taxon>
        <taxon>Pseudomonadati</taxon>
        <taxon>Pseudomonadota</taxon>
        <taxon>Alphaproteobacteria</taxon>
        <taxon>Sphingomonadales</taxon>
        <taxon>Sphingomonadaceae</taxon>
        <taxon>Novosphingobium</taxon>
    </lineage>
</organism>
<accession>A0ABQ2K0I3</accession>
<dbReference type="EMBL" id="BMLK01000032">
    <property type="protein sequence ID" value="GGN60721.1"/>
    <property type="molecule type" value="Genomic_DNA"/>
</dbReference>
<dbReference type="Gene3D" id="3.40.50.2000">
    <property type="entry name" value="Glycogen Phosphorylase B"/>
    <property type="match status" value="1"/>
</dbReference>
<gene>
    <name evidence="1" type="ORF">GCM10011349_42670</name>
</gene>
<evidence type="ECO:0000313" key="1">
    <source>
        <dbReference type="EMBL" id="GGN60721.1"/>
    </source>
</evidence>
<dbReference type="RefSeq" id="WP_188823142.1">
    <property type="nucleotide sequence ID" value="NZ_BMLK01000032.1"/>
</dbReference>
<reference evidence="2" key="1">
    <citation type="journal article" date="2019" name="Int. J. Syst. Evol. Microbiol.">
        <title>The Global Catalogue of Microorganisms (GCM) 10K type strain sequencing project: providing services to taxonomists for standard genome sequencing and annotation.</title>
        <authorList>
            <consortium name="The Broad Institute Genomics Platform"/>
            <consortium name="The Broad Institute Genome Sequencing Center for Infectious Disease"/>
            <person name="Wu L."/>
            <person name="Ma J."/>
        </authorList>
    </citation>
    <scope>NUCLEOTIDE SEQUENCE [LARGE SCALE GENOMIC DNA]</scope>
    <source>
        <strain evidence="2">CGMCC 1.6784</strain>
    </source>
</reference>
<comment type="caution">
    <text evidence="1">The sequence shown here is derived from an EMBL/GenBank/DDBJ whole genome shotgun (WGS) entry which is preliminary data.</text>
</comment>